<dbReference type="Proteomes" id="UP001516400">
    <property type="component" value="Unassembled WGS sequence"/>
</dbReference>
<reference evidence="1 2" key="1">
    <citation type="journal article" date="2021" name="BMC Biol.">
        <title>Horizontally acquired antibacterial genes associated with adaptive radiation of ladybird beetles.</title>
        <authorList>
            <person name="Li H.S."/>
            <person name="Tang X.F."/>
            <person name="Huang Y.H."/>
            <person name="Xu Z.Y."/>
            <person name="Chen M.L."/>
            <person name="Du X.Y."/>
            <person name="Qiu B.Y."/>
            <person name="Chen P.T."/>
            <person name="Zhang W."/>
            <person name="Slipinski A."/>
            <person name="Escalona H.E."/>
            <person name="Waterhouse R.M."/>
            <person name="Zwick A."/>
            <person name="Pang H."/>
        </authorList>
    </citation>
    <scope>NUCLEOTIDE SEQUENCE [LARGE SCALE GENOMIC DNA]</scope>
    <source>
        <strain evidence="1">SYSU2018</strain>
    </source>
</reference>
<gene>
    <name evidence="1" type="ORF">HHI36_019533</name>
</gene>
<dbReference type="AlphaFoldDB" id="A0ABD2P417"/>
<dbReference type="EMBL" id="JABFTP020000165">
    <property type="protein sequence ID" value="KAL3285431.1"/>
    <property type="molecule type" value="Genomic_DNA"/>
</dbReference>
<sequence>ECTKPVICQENHPGPSGLAFMYPNRPTEQIKGSLVKTLRKRHVKKCLISLKAQEFMP</sequence>
<proteinExistence type="predicted"/>
<feature type="non-terminal residue" evidence="1">
    <location>
        <position position="1"/>
    </location>
</feature>
<organism evidence="1 2">
    <name type="scientific">Cryptolaemus montrouzieri</name>
    <dbReference type="NCBI Taxonomy" id="559131"/>
    <lineage>
        <taxon>Eukaryota</taxon>
        <taxon>Metazoa</taxon>
        <taxon>Ecdysozoa</taxon>
        <taxon>Arthropoda</taxon>
        <taxon>Hexapoda</taxon>
        <taxon>Insecta</taxon>
        <taxon>Pterygota</taxon>
        <taxon>Neoptera</taxon>
        <taxon>Endopterygota</taxon>
        <taxon>Coleoptera</taxon>
        <taxon>Polyphaga</taxon>
        <taxon>Cucujiformia</taxon>
        <taxon>Coccinelloidea</taxon>
        <taxon>Coccinellidae</taxon>
        <taxon>Scymninae</taxon>
        <taxon>Scymnini</taxon>
        <taxon>Cryptolaemus</taxon>
    </lineage>
</organism>
<comment type="caution">
    <text evidence="1">The sequence shown here is derived from an EMBL/GenBank/DDBJ whole genome shotgun (WGS) entry which is preliminary data.</text>
</comment>
<evidence type="ECO:0000313" key="1">
    <source>
        <dbReference type="EMBL" id="KAL3285431.1"/>
    </source>
</evidence>
<accession>A0ABD2P417</accession>
<keyword evidence="2" id="KW-1185">Reference proteome</keyword>
<protein>
    <submittedName>
        <fullName evidence="1">Uncharacterized protein</fullName>
    </submittedName>
</protein>
<name>A0ABD2P417_9CUCU</name>
<evidence type="ECO:0000313" key="2">
    <source>
        <dbReference type="Proteomes" id="UP001516400"/>
    </source>
</evidence>